<evidence type="ECO:0000313" key="2">
    <source>
        <dbReference type="Proteomes" id="UP000011777"/>
    </source>
</evidence>
<reference evidence="1 2" key="1">
    <citation type="submission" date="2013-02" db="EMBL/GenBank/DDBJ databases">
        <title>Genome sequence of Candida maltosa Xu316, a potential industrial strain for xylitol and ethanol production.</title>
        <authorList>
            <person name="Yu J."/>
            <person name="Wang Q."/>
            <person name="Geng X."/>
            <person name="Bao W."/>
            <person name="He P."/>
            <person name="Cai J."/>
        </authorList>
    </citation>
    <scope>NUCLEOTIDE SEQUENCE [LARGE SCALE GENOMIC DNA]</scope>
    <source>
        <strain evidence="2">Xu316</strain>
    </source>
</reference>
<gene>
    <name evidence="1" type="ORF">G210_1855</name>
</gene>
<name>M3K738_CANMX</name>
<dbReference type="Proteomes" id="UP000011777">
    <property type="component" value="Unassembled WGS sequence"/>
</dbReference>
<evidence type="ECO:0000313" key="1">
    <source>
        <dbReference type="EMBL" id="EMG50644.1"/>
    </source>
</evidence>
<proteinExistence type="predicted"/>
<sequence>MSNKNNKREGKE</sequence>
<accession>M3K738</accession>
<organism evidence="1 2">
    <name type="scientific">Candida maltosa (strain Xu316)</name>
    <name type="common">Yeast</name>
    <dbReference type="NCBI Taxonomy" id="1245528"/>
    <lineage>
        <taxon>Eukaryota</taxon>
        <taxon>Fungi</taxon>
        <taxon>Dikarya</taxon>
        <taxon>Ascomycota</taxon>
        <taxon>Saccharomycotina</taxon>
        <taxon>Pichiomycetes</taxon>
        <taxon>Debaryomycetaceae</taxon>
        <taxon>Candida/Lodderomyces clade</taxon>
        <taxon>Candida</taxon>
    </lineage>
</organism>
<dbReference type="HOGENOM" id="CLU_3436792_0_0_1"/>
<comment type="caution">
    <text evidence="1">The sequence shown here is derived from an EMBL/GenBank/DDBJ whole genome shotgun (WGS) entry which is preliminary data.</text>
</comment>
<dbReference type="EMBL" id="AOGT01000164">
    <property type="protein sequence ID" value="EMG50644.1"/>
    <property type="molecule type" value="Genomic_DNA"/>
</dbReference>
<protein>
    <submittedName>
        <fullName evidence="1">Uncharacterized protein</fullName>
    </submittedName>
</protein>
<keyword evidence="2" id="KW-1185">Reference proteome</keyword>